<dbReference type="GO" id="GO:0000455">
    <property type="term" value="P:enzyme-directed rRNA pseudouridine synthesis"/>
    <property type="evidence" value="ECO:0007669"/>
    <property type="project" value="UniProtKB-ARBA"/>
</dbReference>
<gene>
    <name evidence="7" type="ORF">A3860_08505</name>
</gene>
<dbReference type="OrthoDB" id="1012272at2"/>
<dbReference type="NCBIfam" id="NF007784">
    <property type="entry name" value="PRK10475.1"/>
    <property type="match status" value="1"/>
</dbReference>
<dbReference type="Proteomes" id="UP000192796">
    <property type="component" value="Unassembled WGS sequence"/>
</dbReference>
<comment type="similarity">
    <text evidence="1 4">Belongs to the pseudouridine synthase RsuA family.</text>
</comment>
<dbReference type="NCBIfam" id="TIGR00093">
    <property type="entry name" value="pseudouridine synthase"/>
    <property type="match status" value="1"/>
</dbReference>
<keyword evidence="2 4" id="KW-0413">Isomerase</keyword>
<evidence type="ECO:0000256" key="3">
    <source>
        <dbReference type="PROSITE-ProRule" id="PRU00182"/>
    </source>
</evidence>
<dbReference type="EMBL" id="LVYD01000113">
    <property type="protein sequence ID" value="OQP57663.1"/>
    <property type="molecule type" value="Genomic_DNA"/>
</dbReference>
<organism evidence="7 8">
    <name type="scientific">Niastella vici</name>
    <dbReference type="NCBI Taxonomy" id="1703345"/>
    <lineage>
        <taxon>Bacteria</taxon>
        <taxon>Pseudomonadati</taxon>
        <taxon>Bacteroidota</taxon>
        <taxon>Chitinophagia</taxon>
        <taxon>Chitinophagales</taxon>
        <taxon>Chitinophagaceae</taxon>
        <taxon>Niastella</taxon>
    </lineage>
</organism>
<protein>
    <recommendedName>
        <fullName evidence="4">Pseudouridine synthase</fullName>
        <ecNumber evidence="4">5.4.99.-</ecNumber>
    </recommendedName>
</protein>
<accession>A0A1V9FH20</accession>
<dbReference type="GO" id="GO:0120159">
    <property type="term" value="F:rRNA pseudouridine synthase activity"/>
    <property type="evidence" value="ECO:0007669"/>
    <property type="project" value="UniProtKB-ARBA"/>
</dbReference>
<dbReference type="Gene3D" id="3.10.290.10">
    <property type="entry name" value="RNA-binding S4 domain"/>
    <property type="match status" value="1"/>
</dbReference>
<proteinExistence type="inferred from homology"/>
<dbReference type="InterPro" id="IPR018496">
    <property type="entry name" value="PsdUridine_synth_RsuA/RluB_CS"/>
</dbReference>
<sequence length="347" mass="38833">MDNSISLNKFISDTGYCSRREADNLITAGRVLLNNRPAVLGNRYKPGDTVEVDGSLVTAAKKEKRVYLALNKPAGITTTTELHIKDNIISFVNYPKRIFPIGRLDKDSEGLILLTNDGDIINKILRADNQHEKEYIVRVNKPIDHAFVQQMSQGVPILDTRTLPCKVQMMGRQTFRITLTQGLNRQIRRMCEYLGYAVTGLQRVRIMNIRLDKLALGKWRYLSDAELSMLMENIAGSTKVNNAGKPPANKSKGAGRTFTPPKPGHSTKDREQAGKAKATKPATKEGRSQTGAKSWKKEDPSKRAAKGRKDQHGRPEKNTGKESPDSKKGKRSGTENSFKNYRKKGRR</sequence>
<feature type="region of interest" description="Disordered" evidence="5">
    <location>
        <begin position="238"/>
        <end position="347"/>
    </location>
</feature>
<dbReference type="InterPro" id="IPR042092">
    <property type="entry name" value="PsdUridine_s_RsuA/RluB/E/F_cat"/>
</dbReference>
<dbReference type="InterPro" id="IPR050343">
    <property type="entry name" value="RsuA_PseudoU_synthase"/>
</dbReference>
<dbReference type="SUPFAM" id="SSF55120">
    <property type="entry name" value="Pseudouridine synthase"/>
    <property type="match status" value="1"/>
</dbReference>
<dbReference type="CDD" id="cd02554">
    <property type="entry name" value="PseudoU_synth_RluF"/>
    <property type="match status" value="1"/>
</dbReference>
<dbReference type="InterPro" id="IPR006145">
    <property type="entry name" value="PsdUridine_synth_RsuA/RluA"/>
</dbReference>
<evidence type="ECO:0000256" key="2">
    <source>
        <dbReference type="ARBA" id="ARBA00023235"/>
    </source>
</evidence>
<evidence type="ECO:0000256" key="1">
    <source>
        <dbReference type="ARBA" id="ARBA00008348"/>
    </source>
</evidence>
<feature type="compositionally biased region" description="Basic and acidic residues" evidence="5">
    <location>
        <begin position="295"/>
        <end position="327"/>
    </location>
</feature>
<evidence type="ECO:0000259" key="6">
    <source>
        <dbReference type="SMART" id="SM00363"/>
    </source>
</evidence>
<keyword evidence="8" id="KW-1185">Reference proteome</keyword>
<evidence type="ECO:0000313" key="8">
    <source>
        <dbReference type="Proteomes" id="UP000192796"/>
    </source>
</evidence>
<dbReference type="SUPFAM" id="SSF55174">
    <property type="entry name" value="Alpha-L RNA-binding motif"/>
    <property type="match status" value="1"/>
</dbReference>
<dbReference type="PANTHER" id="PTHR47683:SF2">
    <property type="entry name" value="RNA-BINDING S4 DOMAIN-CONTAINING PROTEIN"/>
    <property type="match status" value="1"/>
</dbReference>
<dbReference type="InterPro" id="IPR000748">
    <property type="entry name" value="PsdUridine_synth_RsuA/RluB/E/F"/>
</dbReference>
<dbReference type="InterPro" id="IPR020103">
    <property type="entry name" value="PsdUridine_synth_cat_dom_sf"/>
</dbReference>
<evidence type="ECO:0000256" key="5">
    <source>
        <dbReference type="SAM" id="MobiDB-lite"/>
    </source>
</evidence>
<dbReference type="PANTHER" id="PTHR47683">
    <property type="entry name" value="PSEUDOURIDINE SYNTHASE FAMILY PROTEIN-RELATED"/>
    <property type="match status" value="1"/>
</dbReference>
<dbReference type="GO" id="GO:0003723">
    <property type="term" value="F:RNA binding"/>
    <property type="evidence" value="ECO:0007669"/>
    <property type="project" value="UniProtKB-KW"/>
</dbReference>
<dbReference type="InterPro" id="IPR036986">
    <property type="entry name" value="S4_RNA-bd_sf"/>
</dbReference>
<dbReference type="RefSeq" id="WP_081155562.1">
    <property type="nucleotide sequence ID" value="NZ_LVYD01000113.1"/>
</dbReference>
<dbReference type="SMART" id="SM00363">
    <property type="entry name" value="S4"/>
    <property type="match status" value="1"/>
</dbReference>
<dbReference type="AlphaFoldDB" id="A0A1V9FH20"/>
<dbReference type="CDD" id="cd00165">
    <property type="entry name" value="S4"/>
    <property type="match status" value="1"/>
</dbReference>
<dbReference type="FunFam" id="3.30.70.1560:FF:000002">
    <property type="entry name" value="Pseudouridine synthase"/>
    <property type="match status" value="1"/>
</dbReference>
<evidence type="ECO:0000313" key="7">
    <source>
        <dbReference type="EMBL" id="OQP57663.1"/>
    </source>
</evidence>
<reference evidence="7 8" key="1">
    <citation type="submission" date="2016-03" db="EMBL/GenBank/DDBJ databases">
        <title>Niastella vici sp. nov., isolated from farmland soil.</title>
        <authorList>
            <person name="Chen L."/>
            <person name="Wang D."/>
            <person name="Yang S."/>
            <person name="Wang G."/>
        </authorList>
    </citation>
    <scope>NUCLEOTIDE SEQUENCE [LARGE SCALE GENOMIC DNA]</scope>
    <source>
        <strain evidence="7 8">DJ57</strain>
    </source>
</reference>
<dbReference type="PROSITE" id="PS50889">
    <property type="entry name" value="S4"/>
    <property type="match status" value="1"/>
</dbReference>
<name>A0A1V9FH20_9BACT</name>
<dbReference type="InterPro" id="IPR002942">
    <property type="entry name" value="S4_RNA-bd"/>
</dbReference>
<dbReference type="Pfam" id="PF01479">
    <property type="entry name" value="S4"/>
    <property type="match status" value="1"/>
</dbReference>
<dbReference type="STRING" id="1703345.A3860_08505"/>
<feature type="domain" description="RNA-binding S4" evidence="6">
    <location>
        <begin position="5"/>
        <end position="71"/>
    </location>
</feature>
<dbReference type="EC" id="5.4.99.-" evidence="4"/>
<keyword evidence="3" id="KW-0694">RNA-binding</keyword>
<dbReference type="PROSITE" id="PS01149">
    <property type="entry name" value="PSI_RSU"/>
    <property type="match status" value="1"/>
</dbReference>
<evidence type="ECO:0000256" key="4">
    <source>
        <dbReference type="RuleBase" id="RU003887"/>
    </source>
</evidence>
<dbReference type="Gene3D" id="3.30.70.1560">
    <property type="entry name" value="Alpha-L RNA-binding motif"/>
    <property type="match status" value="1"/>
</dbReference>
<dbReference type="Pfam" id="PF00849">
    <property type="entry name" value="PseudoU_synth_2"/>
    <property type="match status" value="1"/>
</dbReference>
<comment type="caution">
    <text evidence="7">The sequence shown here is derived from an EMBL/GenBank/DDBJ whole genome shotgun (WGS) entry which is preliminary data.</text>
</comment>
<dbReference type="InterPro" id="IPR020094">
    <property type="entry name" value="TruA/RsuA/RluB/E/F_N"/>
</dbReference>
<dbReference type="Gene3D" id="3.30.70.580">
    <property type="entry name" value="Pseudouridine synthase I, catalytic domain, N-terminal subdomain"/>
    <property type="match status" value="1"/>
</dbReference>